<reference evidence="2" key="1">
    <citation type="submission" date="2025-08" db="UniProtKB">
        <authorList>
            <consortium name="RefSeq"/>
        </authorList>
    </citation>
    <scope>IDENTIFICATION</scope>
    <source>
        <tissue evidence="2">Silk gland</tissue>
    </source>
</reference>
<sequence>MERVYLSDGATIATEGVCVAMYRIKNKAIDTKNMADDYYLVYLDMNQETENVVSGIFKTMDRVYIPAIKCCKAWGDLNPPKPNSEDIIKTYISKVMLFIDYLAKTKTDLDCCTKFKINLTLYEDELSDQEKMKHAVTKMHVLEEICAFVKQWMKQITMVIDL</sequence>
<dbReference type="OrthoDB" id="286107at2759"/>
<evidence type="ECO:0000313" key="2">
    <source>
        <dbReference type="RefSeq" id="XP_028034802.1"/>
    </source>
</evidence>
<proteinExistence type="predicted"/>
<name>A0A6J2K1D2_BOMMA</name>
<dbReference type="AlphaFoldDB" id="A0A6J2K1D2"/>
<dbReference type="RefSeq" id="XP_028034802.1">
    <property type="nucleotide sequence ID" value="XM_028179001.1"/>
</dbReference>
<protein>
    <submittedName>
        <fullName evidence="2">Uncharacterized protein LOC114246468 isoform X2</fullName>
    </submittedName>
</protein>
<evidence type="ECO:0000313" key="1">
    <source>
        <dbReference type="Proteomes" id="UP000504629"/>
    </source>
</evidence>
<keyword evidence="1" id="KW-1185">Reference proteome</keyword>
<accession>A0A6J2K1D2</accession>
<dbReference type="Proteomes" id="UP000504629">
    <property type="component" value="Unplaced"/>
</dbReference>
<organism evidence="1 2">
    <name type="scientific">Bombyx mandarina</name>
    <name type="common">Wild silk moth</name>
    <name type="synonym">Wild silkworm</name>
    <dbReference type="NCBI Taxonomy" id="7092"/>
    <lineage>
        <taxon>Eukaryota</taxon>
        <taxon>Metazoa</taxon>
        <taxon>Ecdysozoa</taxon>
        <taxon>Arthropoda</taxon>
        <taxon>Hexapoda</taxon>
        <taxon>Insecta</taxon>
        <taxon>Pterygota</taxon>
        <taxon>Neoptera</taxon>
        <taxon>Endopterygota</taxon>
        <taxon>Lepidoptera</taxon>
        <taxon>Glossata</taxon>
        <taxon>Ditrysia</taxon>
        <taxon>Bombycoidea</taxon>
        <taxon>Bombycidae</taxon>
        <taxon>Bombycinae</taxon>
        <taxon>Bombyx</taxon>
    </lineage>
</organism>
<gene>
    <name evidence="2" type="primary">LOC114246468</name>
</gene>
<dbReference type="GeneID" id="114246468"/>